<protein>
    <recommendedName>
        <fullName evidence="2">CSC1/OSCA1-like 7TM region domain-containing protein</fullName>
    </recommendedName>
</protein>
<evidence type="ECO:0000313" key="3">
    <source>
        <dbReference type="EMBL" id="KAK5779854.1"/>
    </source>
</evidence>
<dbReference type="Proteomes" id="UP001306508">
    <property type="component" value="Unassembled WGS sequence"/>
</dbReference>
<proteinExistence type="predicted"/>
<feature type="transmembrane region" description="Helical" evidence="1">
    <location>
        <begin position="96"/>
        <end position="124"/>
    </location>
</feature>
<keyword evidence="1" id="KW-0472">Membrane</keyword>
<dbReference type="AlphaFoldDB" id="A0AAN7W2G1"/>
<evidence type="ECO:0000256" key="1">
    <source>
        <dbReference type="SAM" id="Phobius"/>
    </source>
</evidence>
<name>A0AAN7W2G1_9SACH</name>
<organism evidence="3 4">
    <name type="scientific">Arxiozyma heterogenica</name>
    <dbReference type="NCBI Taxonomy" id="278026"/>
    <lineage>
        <taxon>Eukaryota</taxon>
        <taxon>Fungi</taxon>
        <taxon>Dikarya</taxon>
        <taxon>Ascomycota</taxon>
        <taxon>Saccharomycotina</taxon>
        <taxon>Saccharomycetes</taxon>
        <taxon>Saccharomycetales</taxon>
        <taxon>Saccharomycetaceae</taxon>
        <taxon>Arxiozyma</taxon>
    </lineage>
</organism>
<dbReference type="GO" id="GO:0005886">
    <property type="term" value="C:plasma membrane"/>
    <property type="evidence" value="ECO:0007669"/>
    <property type="project" value="TreeGrafter"/>
</dbReference>
<keyword evidence="1" id="KW-0812">Transmembrane</keyword>
<comment type="caution">
    <text evidence="3">The sequence shown here is derived from an EMBL/GenBank/DDBJ whole genome shotgun (WGS) entry which is preliminary data.</text>
</comment>
<dbReference type="EMBL" id="JAWIZZ010000045">
    <property type="protein sequence ID" value="KAK5779854.1"/>
    <property type="molecule type" value="Genomic_DNA"/>
</dbReference>
<feature type="transmembrane region" description="Helical" evidence="1">
    <location>
        <begin position="376"/>
        <end position="394"/>
    </location>
</feature>
<gene>
    <name evidence="3" type="ORF">RI543_002391</name>
</gene>
<feature type="transmembrane region" description="Helical" evidence="1">
    <location>
        <begin position="309"/>
        <end position="330"/>
    </location>
</feature>
<dbReference type="Pfam" id="PF02714">
    <property type="entry name" value="RSN1_7TM"/>
    <property type="match status" value="1"/>
</dbReference>
<dbReference type="InterPro" id="IPR003864">
    <property type="entry name" value="CSC1/OSCA1-like_7TM"/>
</dbReference>
<evidence type="ECO:0000313" key="4">
    <source>
        <dbReference type="Proteomes" id="UP001306508"/>
    </source>
</evidence>
<sequence>MCLTDLIQQYNYLIEKYQYYRTRDENKQTADLLPNHVLKNVMILNFKTPFEAKLYKNLIEDEHYTTIAYQGLHPQDIIWKNMESHNRVIHFLKASLANILSIFVIVGWIIPVALIASISQIPYITLFFRNSKDKIFEPDFLSNIIMMILPVITLIILTEAVPLIFNFFAFLKGCKSRTEVEKDTQHWFFAFLFVHIFLVVTISSGISFIIENILDNPTNFPTLLAQELPKSSNFFCSFVIMRGLSYAGGNFLRFKQLLLELHRIIFTLSPPHKKLKTLRTSLLFRWGSIYPIFSILSCITLIYSVIAPLILPLACISFSIVNLSFQYLFIYEYNTENKSETFGKLYLHGLLQLYAGMYFLELCLLGIFSIGNRYDLVIYMLILLICTAIAHSKFTKHSAYEFSLTSLQDNDIKPTKSEEYVSMNNYFHTYQLPNIDYTKNLNKIWIPYDDYGVANEQKDTLYKLFGLICDIDKSYMGEDGHINFYN</sequence>
<evidence type="ECO:0000259" key="2">
    <source>
        <dbReference type="Pfam" id="PF02714"/>
    </source>
</evidence>
<keyword evidence="1" id="KW-1133">Transmembrane helix</keyword>
<dbReference type="PANTHER" id="PTHR13018">
    <property type="entry name" value="PROBABLE MEMBRANE PROTEIN DUF221-RELATED"/>
    <property type="match status" value="1"/>
</dbReference>
<feature type="domain" description="CSC1/OSCA1-like 7TM region" evidence="2">
    <location>
        <begin position="96"/>
        <end position="368"/>
    </location>
</feature>
<feature type="transmembrane region" description="Helical" evidence="1">
    <location>
        <begin position="351"/>
        <end position="370"/>
    </location>
</feature>
<reference evidence="4" key="1">
    <citation type="submission" date="2023-07" db="EMBL/GenBank/DDBJ databases">
        <title>A draft genome of Kazachstania heterogenica Y-27499.</title>
        <authorList>
            <person name="Donic C."/>
            <person name="Kralova J.S."/>
            <person name="Fidel L."/>
            <person name="Ben-Dor S."/>
            <person name="Jung S."/>
        </authorList>
    </citation>
    <scope>NUCLEOTIDE SEQUENCE [LARGE SCALE GENOMIC DNA]</scope>
    <source>
        <strain evidence="4">Y27499</strain>
    </source>
</reference>
<dbReference type="GO" id="GO:0005227">
    <property type="term" value="F:calcium-activated cation channel activity"/>
    <property type="evidence" value="ECO:0007669"/>
    <property type="project" value="InterPro"/>
</dbReference>
<dbReference type="InterPro" id="IPR045122">
    <property type="entry name" value="Csc1-like"/>
</dbReference>
<feature type="transmembrane region" description="Helical" evidence="1">
    <location>
        <begin position="188"/>
        <end position="210"/>
    </location>
</feature>
<accession>A0AAN7W2G1</accession>
<dbReference type="PANTHER" id="PTHR13018:SF20">
    <property type="entry name" value="SPORULATION-SPECIFIC PROTEIN 75"/>
    <property type="match status" value="1"/>
</dbReference>
<feature type="transmembrane region" description="Helical" evidence="1">
    <location>
        <begin position="144"/>
        <end position="168"/>
    </location>
</feature>
<feature type="transmembrane region" description="Helical" evidence="1">
    <location>
        <begin position="282"/>
        <end position="303"/>
    </location>
</feature>
<keyword evidence="4" id="KW-1185">Reference proteome</keyword>